<feature type="compositionally biased region" description="Pro residues" evidence="1">
    <location>
        <begin position="623"/>
        <end position="635"/>
    </location>
</feature>
<feature type="region of interest" description="Disordered" evidence="1">
    <location>
        <begin position="2973"/>
        <end position="3003"/>
    </location>
</feature>
<feature type="region of interest" description="Disordered" evidence="1">
    <location>
        <begin position="2298"/>
        <end position="2376"/>
    </location>
</feature>
<feature type="compositionally biased region" description="Basic and acidic residues" evidence="1">
    <location>
        <begin position="2874"/>
        <end position="2884"/>
    </location>
</feature>
<sequence>MIGATIFRTVLSRGSCRATCCEEDARCEDWQCDDVSTNLEGSCYNYNYDDRRKLSSSSSTSLGECSDDTCCQLIDYTCDSFVDAESGASLCPSGYVAISFGESVSCGIGVECDVTPCCEEEARCEDWPCDDVSTNLEGSCDDDDDGERRRLSSSSSTSLGECSDDTCCQLIDYTCDSFVGTESGASLCPSGYRAIANSESISCGVGVACDEATCCEEDVDEERCEDWPCDDVSTNLGGSCYIYAYSDDDDDGEGRRLSSSSSMAECSDDTCCQPIDYTCDSFVDAASGASLCPSGFSAIANAESVSCGIGEECDEATCCDEDVELMCDSLVDAESGASLCPAGFSAIANAESVSCGIGEECDEATCCDEDVELMCDSFVDAASGASLCPSGFSAIANAGGVSCGVGEECDEATCCDDDVELMCDSFVDAASGASLCPSGFSAIANAESVSCGVGEECDEATCCDEDVELMCDSFVDAVNGASLCPSGFSAIANAESVSCGIGEECDEATCCDEDTPRPSPAPTPAPFVAPTPGPIFTEPPLTPAPTRDTRRPSPAPSPAPFVAPTPGPIFTEPPLTPAPTRDTRRRSPAPTPAPFVAPTPGPMLTQAPLTPAPTRDTRRRSPAPSPAPFVAPTPGPMLTQAPLTPAPSRDTRRRSPAPTPAPFVAPTPGPMLTQAPLTPAPTRDTRRRSPAPSPAPFVAPTPGPMLTQAPLTPAPTREETLQPSPGETVSPVFDRTLPPAPESTVPPTLSRTAPPVAFHTLSPNSEETLQPSPGETMSPVLPPVPESSVPPTLSQSTPPVAFQTLSPNSEETLQPLPGETMSPVLPPVPESTVPPTLSQSTPPVAFQTLSPNSEETLQPSPGETMSPIDRTLPPVPESSVPPTLSQTTPPATFQTLSPTSEETLPPSPGETMSPVFDRTLPPVPESSVPPTLLQTTPPVAFQTLSPTSEETFPPSPGETMSPVFDRTLPPVPESTVPPTLSQTTPPIPSPSLAPMSEETLPPSPGETMSPVFDRTLPPVPEPPVPVQTPVPQSAVDPLSPSVQTPSPAEEVTVAPGATASPGATVAPITTIAPGTTLAPGETWAPALTIRTPSPGATSAPGATASPGATVAPIITIAPGTILAPGETWAPALTIRTPSPGATYAPGATASPGATVAPITTIAPGTTLAPGETWAPALTIRTPSPGATSAPGATASPGASVAPITTIAPGTTLAPGETWAPALTIRTPSPGATSAPGATASPGATVAPIITIAPGTTLAPGETWAPALTIRTPSPGATYAPGATASPGATPAPSGSTGEVESPGTTAAGAVSIFALIGIMVVSTGSIVRSNHGNGSVSSAGGAGGASANGSRGLVGTAGAVAPVGETGEGDSPSRVSHRRPSATLAFVLMTQLQFLAMLSLVDYVVSQGSWLADFVVGLRWINLWWPAEIGEDIVSDGCIFETGASEIGALVFVGNLALVLGILLAIFFLHVAVVSGAEALWLTKKRARENLDGARRRNTPISELLARFRGGRMIRRTNPGLTDPSPFGSRNPSLVRDRSQRTDEEEGGRGLVPMCSENQLSPVATCREHSTSAWLHFPHVELVFLFFAFEGAVASFASAIRNSECPEMFYTAIAAMVLYPLLMFATVVRTLFVRVRPDELLIFKTYDEDGTNGNAPNCRGGFLSHFKSSWAENYSLFSWADKGQWETVQTPNRNITREGDWFRIGFEPVFVDYTKRGTWFIVISLVEWASIALVGVMIDNSNVQLLLFCGLQSAMFLILVCLKPFANSVINGIGACIVAIDAVSTGLLAVAALKWEGTSRATDVNSAVGVLQIVSLCALVIPVYLDAVTIVMGAIRNRIRKALGKTGQQQLKGESPEARDYIRTFTRRQWCGTWCAMLRHNVFACARDTREGVRKPHLLTAARSGPYPPLDKSIGPDGTEGDGGPPRRPSFNAIGTVHTPVVVSGEVAGSRATAWGGIPRQSSLQHGDNRAATASLNGMSAVPGAASGKVVIQQGVDSSARDAEPPAAQSAVFASTDHDATVSMNGMSVVEGVSSGRGVMHLGVDSSGRDTEPPAPPSAVFTSTGRDAAASLNSMRVVEGVCSGKEIIQQGVDSSGRDTELPARPSAVFTSTGRDATASLNGMSVVEGVSSGKEIIQQGVDSSGHYAEPLATQSAVFASTDHDAAISINGMSVVEGISSGRDVIHQGVDSSGRGRDPRVAPCASHSSDFIPTDVDDDKRERVSVKASSVFGSSGGGTCTVQAGASGRGLMTGDGLGGADHSRGASATAPCRHDVGPTNISSAKERVLRFQNTLFISSSDTASESSSAAKGGSSRSIIRRGESNEHENYTPSPKETGATGVGSDQISGAGRVGGGRKGEPKLAFLRSRPPVEKDVPRRRGVAGLALAAATNAVPSATVPESESTTIDDEKLDGDEGADESMDSSGRGNPKGPFQLPRGARGSTEIDVSEDILPAICDSPAASEFLSADSDKQQTRAGHHHGGSRRKFGGAFPRLSLTSRNNPTESSFPRRRSADAWNHPVDESMNSLRASIQEEEDGGASGIGAGNGGGKSDMNTEEEDDLPRVDVTASEENSNRGESGKGESGLWGLKNKAPVAYDLPRRSSGYSADSSGRADGSRGQFLPWREETGDVWVGNDPDSTGATACEGRERSISGARSTSVFAGLMGQVARPLESDRPRRRGSMETSLVRGRAVLPGEDLSKSSGASAEDVDSSSGFVVSASRRAGGSNNVSRDLGWPAGSKGKTPVASDLPRRTSGYSADTSAHSVGELDVSGGRAFQEEEHTADRIAFGIRSDAKPGVDSARQGSRGNPVASGGRKSLFPTLVGYNHAPVESDLPRRRASEYSGAAEPRVDGAMGGGADTDKAAADLSIGTSDVDGSREQRRDGARWGLGRRAPIASDHPRRSSVCSSGPAHAVAVLASQGSSRHDDAGLPESFVFAEDYTSVRLGDGLGVSVGSSMLESGESGSFVRGWSGRTQSARRMHSPRHGDVEPEVSTDGLSFTRGPTAVRSGHGLGISIGSSIGEIDGYDHDLGDLKDQA</sequence>
<feature type="compositionally biased region" description="Low complexity" evidence="1">
    <location>
        <begin position="929"/>
        <end position="938"/>
    </location>
</feature>
<feature type="region of interest" description="Disordered" evidence="1">
    <location>
        <begin position="2783"/>
        <end position="2906"/>
    </location>
</feature>
<feature type="transmembrane region" description="Helical" evidence="2">
    <location>
        <begin position="1719"/>
        <end position="1738"/>
    </location>
</feature>
<evidence type="ECO:0000256" key="2">
    <source>
        <dbReference type="SAM" id="Phobius"/>
    </source>
</evidence>
<feature type="region of interest" description="Disordered" evidence="1">
    <location>
        <begin position="2391"/>
        <end position="2441"/>
    </location>
</feature>
<feature type="transmembrane region" description="Helical" evidence="2">
    <location>
        <begin position="1612"/>
        <end position="1632"/>
    </location>
</feature>
<feature type="region of interest" description="Disordered" evidence="1">
    <location>
        <begin position="2188"/>
        <end position="2218"/>
    </location>
</feature>
<feature type="region of interest" description="Disordered" evidence="1">
    <location>
        <begin position="2251"/>
        <end position="2277"/>
    </location>
</feature>
<evidence type="ECO:0000256" key="1">
    <source>
        <dbReference type="SAM" id="MobiDB-lite"/>
    </source>
</evidence>
<feature type="compositionally biased region" description="Polar residues" evidence="1">
    <location>
        <begin position="792"/>
        <end position="812"/>
    </location>
</feature>
<feature type="region of interest" description="Disordered" evidence="1">
    <location>
        <begin position="1900"/>
        <end position="1930"/>
    </location>
</feature>
<reference evidence="3 4" key="1">
    <citation type="journal article" date="2010" name="Nature">
        <title>The Ectocarpus genome and the independent evolution of multicellularity in brown algae.</title>
        <authorList>
            <person name="Cock J.M."/>
            <person name="Sterck L."/>
            <person name="Rouze P."/>
            <person name="Scornet D."/>
            <person name="Allen A.E."/>
            <person name="Amoutzias G."/>
            <person name="Anthouard V."/>
            <person name="Artiguenave F."/>
            <person name="Aury J.M."/>
            <person name="Badger J.H."/>
            <person name="Beszteri B."/>
            <person name="Billiau K."/>
            <person name="Bonnet E."/>
            <person name="Bothwell J.H."/>
            <person name="Bowler C."/>
            <person name="Boyen C."/>
            <person name="Brownlee C."/>
            <person name="Carrano C.J."/>
            <person name="Charrier B."/>
            <person name="Cho G.Y."/>
            <person name="Coelho S.M."/>
            <person name="Collen J."/>
            <person name="Corre E."/>
            <person name="Da Silva C."/>
            <person name="Delage L."/>
            <person name="Delaroque N."/>
            <person name="Dittami S.M."/>
            <person name="Doulbeau S."/>
            <person name="Elias M."/>
            <person name="Farnham G."/>
            <person name="Gachon C.M."/>
            <person name="Gschloessl B."/>
            <person name="Heesch S."/>
            <person name="Jabbari K."/>
            <person name="Jubin C."/>
            <person name="Kawai H."/>
            <person name="Kimura K."/>
            <person name="Kloareg B."/>
            <person name="Kupper F.C."/>
            <person name="Lang D."/>
            <person name="Le Bail A."/>
            <person name="Leblanc C."/>
            <person name="Lerouge P."/>
            <person name="Lohr M."/>
            <person name="Lopez P.J."/>
            <person name="Martens C."/>
            <person name="Maumus F."/>
            <person name="Michel G."/>
            <person name="Miranda-Saavedra D."/>
            <person name="Morales J."/>
            <person name="Moreau H."/>
            <person name="Motomura T."/>
            <person name="Nagasato C."/>
            <person name="Napoli C.A."/>
            <person name="Nelson D.R."/>
            <person name="Nyvall-Collen P."/>
            <person name="Peters A.F."/>
            <person name="Pommier C."/>
            <person name="Potin P."/>
            <person name="Poulain J."/>
            <person name="Quesneville H."/>
            <person name="Read B."/>
            <person name="Rensing S.A."/>
            <person name="Ritter A."/>
            <person name="Rousvoal S."/>
            <person name="Samanta M."/>
            <person name="Samson G."/>
            <person name="Schroeder D.C."/>
            <person name="Segurens B."/>
            <person name="Strittmatter M."/>
            <person name="Tonon T."/>
            <person name="Tregear J.W."/>
            <person name="Valentin K."/>
            <person name="von Dassow P."/>
            <person name="Yamagishi T."/>
            <person name="Van de Peer Y."/>
            <person name="Wincker P."/>
        </authorList>
    </citation>
    <scope>NUCLEOTIDE SEQUENCE [LARGE SCALE GENOMIC DNA]</scope>
    <source>
        <strain evidence="4">Ec32 / CCAP1310/4</strain>
    </source>
</reference>
<feature type="compositionally biased region" description="Pro residues" evidence="1">
    <location>
        <begin position="657"/>
        <end position="669"/>
    </location>
</feature>
<protein>
    <submittedName>
        <fullName evidence="3">Mucin-1</fullName>
    </submittedName>
</protein>
<dbReference type="PANTHER" id="PTHR24216">
    <property type="entry name" value="PAXILLIN-RELATED"/>
    <property type="match status" value="1"/>
</dbReference>
<proteinExistence type="predicted"/>
<feature type="transmembrane region" description="Helical" evidence="2">
    <location>
        <begin position="1813"/>
        <end position="1835"/>
    </location>
</feature>
<feature type="transmembrane region" description="Helical" evidence="2">
    <location>
        <begin position="1582"/>
        <end position="1600"/>
    </location>
</feature>
<feature type="compositionally biased region" description="Polar residues" evidence="1">
    <location>
        <begin position="2494"/>
        <end position="2505"/>
    </location>
</feature>
<feature type="compositionally biased region" description="Polar residues" evidence="1">
    <location>
        <begin position="2753"/>
        <end position="2762"/>
    </location>
</feature>
<dbReference type="OrthoDB" id="6022609at2759"/>
<dbReference type="PANTHER" id="PTHR24216:SF65">
    <property type="entry name" value="PAXILLIN-LIKE PROTEIN 1"/>
    <property type="match status" value="1"/>
</dbReference>
<feature type="compositionally biased region" description="Pro residues" evidence="1">
    <location>
        <begin position="691"/>
        <end position="703"/>
    </location>
</feature>
<dbReference type="Proteomes" id="UP000002630">
    <property type="component" value="Unassembled WGS sequence"/>
</dbReference>
<feature type="region of interest" description="Disordered" evidence="1">
    <location>
        <begin position="2666"/>
        <end position="2763"/>
    </location>
</feature>
<feature type="compositionally biased region" description="Basic residues" evidence="1">
    <location>
        <begin position="2475"/>
        <end position="2486"/>
    </location>
</feature>
<evidence type="ECO:0000313" key="3">
    <source>
        <dbReference type="EMBL" id="CBN76146.1"/>
    </source>
</evidence>
<feature type="compositionally biased region" description="Polar residues" evidence="1">
    <location>
        <begin position="880"/>
        <end position="894"/>
    </location>
</feature>
<accession>D8LLG6</accession>
<feature type="region of interest" description="Disordered" evidence="1">
    <location>
        <begin position="140"/>
        <end position="160"/>
    </location>
</feature>
<feature type="compositionally biased region" description="Acidic residues" evidence="1">
    <location>
        <begin position="2404"/>
        <end position="2420"/>
    </location>
</feature>
<feature type="compositionally biased region" description="Pro residues" evidence="1">
    <location>
        <begin position="589"/>
        <end position="601"/>
    </location>
</feature>
<feature type="region of interest" description="Disordered" evidence="1">
    <location>
        <begin position="2462"/>
        <end position="2651"/>
    </location>
</feature>
<feature type="compositionally biased region" description="Low complexity" evidence="1">
    <location>
        <begin position="895"/>
        <end position="904"/>
    </location>
</feature>
<feature type="compositionally biased region" description="Low complexity" evidence="1">
    <location>
        <begin position="1272"/>
        <end position="1297"/>
    </location>
</feature>
<feature type="region of interest" description="Disordered" evidence="1">
    <location>
        <begin position="1027"/>
        <end position="1048"/>
    </location>
</feature>
<name>D8LLG6_ECTSI</name>
<feature type="compositionally biased region" description="Basic and acidic residues" evidence="1">
    <location>
        <begin position="2318"/>
        <end position="2327"/>
    </location>
</feature>
<keyword evidence="2" id="KW-1133">Transmembrane helix</keyword>
<feature type="compositionally biased region" description="Pro residues" evidence="1">
    <location>
        <begin position="553"/>
        <end position="567"/>
    </location>
</feature>
<gene>
    <name evidence="3" type="ORF">Esi_0361_0004</name>
</gene>
<feature type="transmembrane region" description="Helical" evidence="2">
    <location>
        <begin position="1456"/>
        <end position="1481"/>
    </location>
</feature>
<dbReference type="InParanoid" id="D8LLG6"/>
<feature type="compositionally biased region" description="Low complexity" evidence="1">
    <location>
        <begin position="2298"/>
        <end position="2315"/>
    </location>
</feature>
<feature type="transmembrane region" description="Helical" evidence="2">
    <location>
        <begin position="1769"/>
        <end position="1793"/>
    </location>
</feature>
<evidence type="ECO:0000313" key="4">
    <source>
        <dbReference type="Proteomes" id="UP000002630"/>
    </source>
</evidence>
<dbReference type="EMBL" id="FN649760">
    <property type="protein sequence ID" value="CBN76146.1"/>
    <property type="molecule type" value="Genomic_DNA"/>
</dbReference>
<feature type="transmembrane region" description="Helical" evidence="2">
    <location>
        <begin position="1306"/>
        <end position="1327"/>
    </location>
</feature>
<feature type="compositionally biased region" description="Polar residues" evidence="1">
    <location>
        <begin position="833"/>
        <end position="863"/>
    </location>
</feature>
<feature type="transmembrane region" description="Helical" evidence="2">
    <location>
        <begin position="1382"/>
        <end position="1401"/>
    </location>
</feature>
<feature type="compositionally biased region" description="Pro residues" evidence="1">
    <location>
        <begin position="517"/>
        <end position="533"/>
    </location>
</feature>
<feature type="region of interest" description="Disordered" evidence="1">
    <location>
        <begin position="1517"/>
        <end position="1552"/>
    </location>
</feature>
<keyword evidence="4" id="KW-1185">Reference proteome</keyword>
<organism evidence="3 4">
    <name type="scientific">Ectocarpus siliculosus</name>
    <name type="common">Brown alga</name>
    <name type="synonym">Conferva siliculosa</name>
    <dbReference type="NCBI Taxonomy" id="2880"/>
    <lineage>
        <taxon>Eukaryota</taxon>
        <taxon>Sar</taxon>
        <taxon>Stramenopiles</taxon>
        <taxon>Ochrophyta</taxon>
        <taxon>PX clade</taxon>
        <taxon>Phaeophyceae</taxon>
        <taxon>Ectocarpales</taxon>
        <taxon>Ectocarpaceae</taxon>
        <taxon>Ectocarpus</taxon>
    </lineage>
</organism>
<keyword evidence="2" id="KW-0812">Transmembrane</keyword>
<keyword evidence="2" id="KW-0472">Membrane</keyword>
<feature type="region of interest" description="Disordered" evidence="1">
    <location>
        <begin position="1272"/>
        <end position="1303"/>
    </location>
</feature>
<feature type="compositionally biased region" description="Polar residues" evidence="1">
    <location>
        <begin position="761"/>
        <end position="775"/>
    </location>
</feature>
<feature type="region of interest" description="Disordered" evidence="1">
    <location>
        <begin position="510"/>
        <end position="1012"/>
    </location>
</feature>
<feature type="compositionally biased region" description="Gly residues" evidence="1">
    <location>
        <begin position="2537"/>
        <end position="2549"/>
    </location>
</feature>